<feature type="compositionally biased region" description="Basic and acidic residues" evidence="1">
    <location>
        <begin position="199"/>
        <end position="209"/>
    </location>
</feature>
<feature type="compositionally biased region" description="Basic and acidic residues" evidence="1">
    <location>
        <begin position="32"/>
        <end position="43"/>
    </location>
</feature>
<feature type="compositionally biased region" description="Basic and acidic residues" evidence="1">
    <location>
        <begin position="1"/>
        <end position="20"/>
    </location>
</feature>
<dbReference type="AlphaFoldDB" id="A0A6J4R387"/>
<feature type="non-terminal residue" evidence="2">
    <location>
        <position position="241"/>
    </location>
</feature>
<feature type="non-terminal residue" evidence="2">
    <location>
        <position position="1"/>
    </location>
</feature>
<name>A0A6J4R387_9ACTN</name>
<gene>
    <name evidence="2" type="ORF">AVDCRST_MAG14-1878</name>
</gene>
<feature type="compositionally biased region" description="Basic residues" evidence="1">
    <location>
        <begin position="21"/>
        <end position="31"/>
    </location>
</feature>
<feature type="compositionally biased region" description="Basic and acidic residues" evidence="1">
    <location>
        <begin position="54"/>
        <end position="66"/>
    </location>
</feature>
<feature type="compositionally biased region" description="Basic and acidic residues" evidence="1">
    <location>
        <begin position="118"/>
        <end position="129"/>
    </location>
</feature>
<evidence type="ECO:0000256" key="1">
    <source>
        <dbReference type="SAM" id="MobiDB-lite"/>
    </source>
</evidence>
<feature type="region of interest" description="Disordered" evidence="1">
    <location>
        <begin position="1"/>
        <end position="159"/>
    </location>
</feature>
<reference evidence="2" key="1">
    <citation type="submission" date="2020-02" db="EMBL/GenBank/DDBJ databases">
        <authorList>
            <person name="Meier V. D."/>
        </authorList>
    </citation>
    <scope>NUCLEOTIDE SEQUENCE</scope>
    <source>
        <strain evidence="2">AVDCRST_MAG14</strain>
    </source>
</reference>
<organism evidence="2">
    <name type="scientific">uncultured Rubrobacteraceae bacterium</name>
    <dbReference type="NCBI Taxonomy" id="349277"/>
    <lineage>
        <taxon>Bacteria</taxon>
        <taxon>Bacillati</taxon>
        <taxon>Actinomycetota</taxon>
        <taxon>Rubrobacteria</taxon>
        <taxon>Rubrobacterales</taxon>
        <taxon>Rubrobacteraceae</taxon>
        <taxon>environmental samples</taxon>
    </lineage>
</organism>
<proteinExistence type="predicted"/>
<protein>
    <submittedName>
        <fullName evidence="2">DedA family inner membrane protein YdjX</fullName>
    </submittedName>
</protein>
<sequence>ERGSRDRRSKDPNGEKEERRQARRHRPRPAGRRRDCKGYRTDGLHQPGQPRCSEGLDRRLRCDSSRRLRSRVCRSGGGVPARHASNPPLRTGLRGSLGHSVGLGRGHARGDPGPSGGEVRRSRTGRELEGGQQAGQEARRRGREARLEDAAHHAARSRIPLQPPELRIWSHQDQAGHLCTRHRNLHSAGRNRLFLRGRFPGDRPGRPHQDLCVPWGSGGVLRPDLPDPRLDPEEKPTAEFM</sequence>
<evidence type="ECO:0000313" key="2">
    <source>
        <dbReference type="EMBL" id="CAA9457706.1"/>
    </source>
</evidence>
<accession>A0A6J4R387</accession>
<dbReference type="EMBL" id="CADCVG010000078">
    <property type="protein sequence ID" value="CAA9457706.1"/>
    <property type="molecule type" value="Genomic_DNA"/>
</dbReference>
<feature type="region of interest" description="Disordered" evidence="1">
    <location>
        <begin position="196"/>
        <end position="241"/>
    </location>
</feature>
<feature type="compositionally biased region" description="Basic and acidic residues" evidence="1">
    <location>
        <begin position="224"/>
        <end position="241"/>
    </location>
</feature>